<dbReference type="EMBL" id="JAVIDL010000013">
    <property type="protein sequence ID" value="MDQ8935759.1"/>
    <property type="molecule type" value="Genomic_DNA"/>
</dbReference>
<comment type="caution">
    <text evidence="3">The sequence shown here is derived from an EMBL/GenBank/DDBJ whole genome shotgun (WGS) entry which is preliminary data.</text>
</comment>
<sequence>MNILPTHTHQQCIEIDIVQRYLAAFSQNNTQAALQHIHEKAVWHIDGDPIVKTVGILYGHQQIKQWLDNFTLAFKALAFSISKIVSDAADVFVIGRFRHLILTTQTIVDSDYIIKFSIKDNKIIRYQIFEDSLLLSNLHRTSGHSRQITINHCTYSWDDIGQGKPIIFLHGLFLDRHFWTPVIQSLPTYRCIAFDMPGHAQSTWRHHLDLDGIAEDLVVWLQENAIQKATFVGHSQGAMVAMRIAARHPELIDKLLLVNTSAREEATDKLTLWHKRHQILISNQAQKAELFKAMQKIKYSEAYLHSHPQHIKLEFEHLMSSHAENLALALQAATINRLDIRHEIKQIQATTYVLSGALDVATPEDLGQEIADLIPQAIHQKIDHASHSIPVECPEAISNLLINM</sequence>
<dbReference type="AlphaFoldDB" id="A0AAW8J9B9"/>
<accession>A0AAW8J9B9</accession>
<keyword evidence="3" id="KW-0378">Hydrolase</keyword>
<dbReference type="PANTHER" id="PTHR43798">
    <property type="entry name" value="MONOACYLGLYCEROL LIPASE"/>
    <property type="match status" value="1"/>
</dbReference>
<dbReference type="Pfam" id="PF00561">
    <property type="entry name" value="Abhydrolase_1"/>
    <property type="match status" value="1"/>
</dbReference>
<feature type="domain" description="SnoaL-like" evidence="2">
    <location>
        <begin position="18"/>
        <end position="126"/>
    </location>
</feature>
<dbReference type="SUPFAM" id="SSF54427">
    <property type="entry name" value="NTF2-like"/>
    <property type="match status" value="1"/>
</dbReference>
<dbReference type="Proteomes" id="UP001243844">
    <property type="component" value="Unassembled WGS sequence"/>
</dbReference>
<dbReference type="Gene3D" id="3.10.450.50">
    <property type="match status" value="1"/>
</dbReference>
<gene>
    <name evidence="3" type="ORF">RFH47_08455</name>
</gene>
<feature type="domain" description="AB hydrolase-1" evidence="1">
    <location>
        <begin position="164"/>
        <end position="390"/>
    </location>
</feature>
<dbReference type="Gene3D" id="3.40.50.1820">
    <property type="entry name" value="alpha/beta hydrolase"/>
    <property type="match status" value="1"/>
</dbReference>
<organism evidence="3 4">
    <name type="scientific">Acinetobacter rudis</name>
    <dbReference type="NCBI Taxonomy" id="632955"/>
    <lineage>
        <taxon>Bacteria</taxon>
        <taxon>Pseudomonadati</taxon>
        <taxon>Pseudomonadota</taxon>
        <taxon>Gammaproteobacteria</taxon>
        <taxon>Moraxellales</taxon>
        <taxon>Moraxellaceae</taxon>
        <taxon>Acinetobacter</taxon>
    </lineage>
</organism>
<evidence type="ECO:0000313" key="3">
    <source>
        <dbReference type="EMBL" id="MDQ8935759.1"/>
    </source>
</evidence>
<evidence type="ECO:0000259" key="1">
    <source>
        <dbReference type="Pfam" id="PF00561"/>
    </source>
</evidence>
<reference evidence="3" key="1">
    <citation type="submission" date="2023-08" db="EMBL/GenBank/DDBJ databases">
        <title>Emergence of clinically-relevant ST2 carbapenem-resistant Acinetobacter baumannii strains in hospital sewages in Zhejiang, East of China.</title>
        <authorList>
            <person name="Kaichao C."/>
            <person name="Zhang R."/>
        </authorList>
    </citation>
    <scope>NUCLEOTIDE SEQUENCE</scope>
    <source>
        <strain evidence="3">M-RB-37</strain>
    </source>
</reference>
<evidence type="ECO:0000313" key="4">
    <source>
        <dbReference type="Proteomes" id="UP001243844"/>
    </source>
</evidence>
<dbReference type="InterPro" id="IPR050266">
    <property type="entry name" value="AB_hydrolase_sf"/>
</dbReference>
<dbReference type="InterPro" id="IPR029058">
    <property type="entry name" value="AB_hydrolase_fold"/>
</dbReference>
<dbReference type="InterPro" id="IPR037401">
    <property type="entry name" value="SnoaL-like"/>
</dbReference>
<dbReference type="PRINTS" id="PR00111">
    <property type="entry name" value="ABHYDROLASE"/>
</dbReference>
<protein>
    <submittedName>
        <fullName evidence="3">Alpha/beta fold hydrolase</fullName>
    </submittedName>
</protein>
<dbReference type="RefSeq" id="WP_308981429.1">
    <property type="nucleotide sequence ID" value="NZ_JAVIDL010000013.1"/>
</dbReference>
<evidence type="ECO:0000259" key="2">
    <source>
        <dbReference type="Pfam" id="PF12680"/>
    </source>
</evidence>
<dbReference type="Pfam" id="PF12680">
    <property type="entry name" value="SnoaL_2"/>
    <property type="match status" value="1"/>
</dbReference>
<dbReference type="InterPro" id="IPR032710">
    <property type="entry name" value="NTF2-like_dom_sf"/>
</dbReference>
<dbReference type="GO" id="GO:0016787">
    <property type="term" value="F:hydrolase activity"/>
    <property type="evidence" value="ECO:0007669"/>
    <property type="project" value="UniProtKB-KW"/>
</dbReference>
<dbReference type="SUPFAM" id="SSF53474">
    <property type="entry name" value="alpha/beta-Hydrolases"/>
    <property type="match status" value="1"/>
</dbReference>
<name>A0AAW8J9B9_9GAMM</name>
<proteinExistence type="predicted"/>
<dbReference type="InterPro" id="IPR000073">
    <property type="entry name" value="AB_hydrolase_1"/>
</dbReference>